<proteinExistence type="predicted"/>
<organism evidence="1 2">
    <name type="scientific">Cellulophaga geojensis KL-A</name>
    <dbReference type="NCBI Taxonomy" id="1328323"/>
    <lineage>
        <taxon>Bacteria</taxon>
        <taxon>Pseudomonadati</taxon>
        <taxon>Bacteroidota</taxon>
        <taxon>Flavobacteriia</taxon>
        <taxon>Flavobacteriales</taxon>
        <taxon>Flavobacteriaceae</taxon>
        <taxon>Cellulophaga</taxon>
    </lineage>
</organism>
<dbReference type="Proteomes" id="UP000019275">
    <property type="component" value="Unassembled WGS sequence"/>
</dbReference>
<evidence type="ECO:0000313" key="2">
    <source>
        <dbReference type="Proteomes" id="UP000019275"/>
    </source>
</evidence>
<sequence>MKLFFLLFVLIFNQTTDCTSLESIRNTFHTIKTNDDLKKFIKSSKQINCSKATPYIASCTMKKAEFTVWPFKKLAYFNEGKKTLENYIKKYPNDIEARYVRYLVQNNIPSFLGYNTRIAADKKFILDNLDASELPKNYKKVILKNINTISPN</sequence>
<dbReference type="RefSeq" id="WP_013620043.1">
    <property type="nucleotide sequence ID" value="NZ_ARZX01000009.1"/>
</dbReference>
<keyword evidence="2" id="KW-1185">Reference proteome</keyword>
<accession>A0ABN0RNY9</accession>
<evidence type="ECO:0000313" key="1">
    <source>
        <dbReference type="EMBL" id="EWH13621.1"/>
    </source>
</evidence>
<reference evidence="1 2" key="1">
    <citation type="journal article" date="2014" name="Genome Announc.">
        <title>Draft Genome Sequence of the Carrageenan-Degrading Bacterium Cellulophaga sp. Strain KL-A, Isolated from Decaying Marine Algae.</title>
        <authorList>
            <person name="Shan D."/>
            <person name="Ying J."/>
            <person name="Li X."/>
            <person name="Gao Z."/>
            <person name="Wei G."/>
            <person name="Shao Z."/>
        </authorList>
    </citation>
    <scope>NUCLEOTIDE SEQUENCE [LARGE SCALE GENOMIC DNA]</scope>
    <source>
        <strain evidence="1 2">KL-A</strain>
    </source>
</reference>
<comment type="caution">
    <text evidence="1">The sequence shown here is derived from an EMBL/GenBank/DDBJ whole genome shotgun (WGS) entry which is preliminary data.</text>
</comment>
<evidence type="ECO:0008006" key="3">
    <source>
        <dbReference type="Google" id="ProtNLM"/>
    </source>
</evidence>
<gene>
    <name evidence="1" type="ORF">KLA_08660</name>
</gene>
<protein>
    <recommendedName>
        <fullName evidence="3">Lipoprotein</fullName>
    </recommendedName>
</protein>
<name>A0ABN0RNY9_9FLAO</name>
<dbReference type="EMBL" id="ARZX01000009">
    <property type="protein sequence ID" value="EWH13621.1"/>
    <property type="molecule type" value="Genomic_DNA"/>
</dbReference>